<keyword evidence="12 17" id="KW-0496">Mitochondrion</keyword>
<evidence type="ECO:0000256" key="2">
    <source>
        <dbReference type="ARBA" id="ARBA00005698"/>
    </source>
</evidence>
<evidence type="ECO:0000313" key="17">
    <source>
        <dbReference type="EMBL" id="AFC36314.1"/>
    </source>
</evidence>
<feature type="transmembrane region" description="Helical" evidence="16">
    <location>
        <begin position="47"/>
        <end position="67"/>
    </location>
</feature>
<dbReference type="EC" id="7.1.1.2" evidence="3"/>
<protein>
    <recommendedName>
        <fullName evidence="4">NADH-ubiquinone oxidoreductase chain 6</fullName>
        <ecNumber evidence="3">7.1.1.2</ecNumber>
    </recommendedName>
    <alternativeName>
        <fullName evidence="14">NADH dehydrogenase subunit 6</fullName>
    </alternativeName>
</protein>
<accession>H9BJX5</accession>
<gene>
    <name evidence="17" type="primary">ND6</name>
</gene>
<evidence type="ECO:0000256" key="9">
    <source>
        <dbReference type="ARBA" id="ARBA00022982"/>
    </source>
</evidence>
<dbReference type="PANTHER" id="PTHR11435">
    <property type="entry name" value="NADH UBIQUINONE OXIDOREDUCTASE SUBUNIT ND6"/>
    <property type="match status" value="1"/>
</dbReference>
<evidence type="ECO:0000256" key="6">
    <source>
        <dbReference type="ARBA" id="ARBA00022660"/>
    </source>
</evidence>
<evidence type="ECO:0000256" key="1">
    <source>
        <dbReference type="ARBA" id="ARBA00004225"/>
    </source>
</evidence>
<reference evidence="17" key="2">
    <citation type="journal article" date="2012" name="Mol. Phylogenet. Evol.">
        <title>Phylogenetically informative rearrangements in mitochondrial genomes of Coleoptera, and monophyly of aquatic elateriform beetles (Dryopoidea).</title>
        <authorList>
            <person name="Timmermans M.J."/>
            <person name="Vogler A.P."/>
        </authorList>
    </citation>
    <scope>NUCLEOTIDE SEQUENCE</scope>
</reference>
<evidence type="ECO:0000256" key="13">
    <source>
        <dbReference type="ARBA" id="ARBA00023136"/>
    </source>
</evidence>
<keyword evidence="9" id="KW-0249">Electron transport</keyword>
<evidence type="ECO:0000256" key="15">
    <source>
        <dbReference type="ARBA" id="ARBA00049551"/>
    </source>
</evidence>
<keyword evidence="10 16" id="KW-1133">Transmembrane helix</keyword>
<dbReference type="EMBL" id="JQ034412">
    <property type="protein sequence ID" value="AFC36314.1"/>
    <property type="molecule type" value="Genomic_DNA"/>
</dbReference>
<keyword evidence="8" id="KW-1278">Translocase</keyword>
<comment type="subcellular location">
    <subcellularLocation>
        <location evidence="1">Mitochondrion membrane</location>
        <topology evidence="1">Multi-pass membrane protein</topology>
    </subcellularLocation>
</comment>
<dbReference type="AlphaFoldDB" id="H9BJX5"/>
<evidence type="ECO:0000256" key="8">
    <source>
        <dbReference type="ARBA" id="ARBA00022967"/>
    </source>
</evidence>
<dbReference type="InterPro" id="IPR050269">
    <property type="entry name" value="ComplexI_Subunit6"/>
</dbReference>
<proteinExistence type="inferred from homology"/>
<dbReference type="PANTHER" id="PTHR11435:SF1">
    <property type="entry name" value="NADH-UBIQUINONE OXIDOREDUCTASE CHAIN 6"/>
    <property type="match status" value="1"/>
</dbReference>
<evidence type="ECO:0000256" key="14">
    <source>
        <dbReference type="ARBA" id="ARBA00031019"/>
    </source>
</evidence>
<feature type="transmembrane region" description="Helical" evidence="16">
    <location>
        <begin position="79"/>
        <end position="101"/>
    </location>
</feature>
<evidence type="ECO:0000256" key="4">
    <source>
        <dbReference type="ARBA" id="ARBA00021095"/>
    </source>
</evidence>
<evidence type="ECO:0000256" key="12">
    <source>
        <dbReference type="ARBA" id="ARBA00023128"/>
    </source>
</evidence>
<dbReference type="GO" id="GO:0031966">
    <property type="term" value="C:mitochondrial membrane"/>
    <property type="evidence" value="ECO:0007669"/>
    <property type="project" value="UniProtKB-SubCell"/>
</dbReference>
<sequence>MIFTLMMMALTMALIFLALKHPLSMGFALLIQSMLISLITGLFNYNFWYSYIIFLIMIGGMLVLFIYMTSIASNEKFFFSYKITLMTTVLVVATMMIYLIMDKYLFYTNSLTMMMTAQDSNIDWILSLNKYLNYPTNILMIMLFMYLFITLVAVVKITNVSYGPLRQKF</sequence>
<comment type="similarity">
    <text evidence="2">Belongs to the complex I subunit 6 family.</text>
</comment>
<evidence type="ECO:0000256" key="3">
    <source>
        <dbReference type="ARBA" id="ARBA00012944"/>
    </source>
</evidence>
<evidence type="ECO:0000256" key="5">
    <source>
        <dbReference type="ARBA" id="ARBA00022448"/>
    </source>
</evidence>
<keyword evidence="13 16" id="KW-0472">Membrane</keyword>
<name>H9BJX5_9COLE</name>
<evidence type="ECO:0000256" key="11">
    <source>
        <dbReference type="ARBA" id="ARBA00023027"/>
    </source>
</evidence>
<keyword evidence="6" id="KW-0679">Respiratory chain</keyword>
<evidence type="ECO:0000256" key="10">
    <source>
        <dbReference type="ARBA" id="ARBA00022989"/>
    </source>
</evidence>
<comment type="catalytic activity">
    <reaction evidence="15">
        <text>a ubiquinone + NADH + 5 H(+)(in) = a ubiquinol + NAD(+) + 4 H(+)(out)</text>
        <dbReference type="Rhea" id="RHEA:29091"/>
        <dbReference type="Rhea" id="RHEA-COMP:9565"/>
        <dbReference type="Rhea" id="RHEA-COMP:9566"/>
        <dbReference type="ChEBI" id="CHEBI:15378"/>
        <dbReference type="ChEBI" id="CHEBI:16389"/>
        <dbReference type="ChEBI" id="CHEBI:17976"/>
        <dbReference type="ChEBI" id="CHEBI:57540"/>
        <dbReference type="ChEBI" id="CHEBI:57945"/>
        <dbReference type="EC" id="7.1.1.2"/>
    </reaction>
</comment>
<reference evidence="17" key="1">
    <citation type="submission" date="2011-11" db="EMBL/GenBank/DDBJ databases">
        <authorList>
            <person name="Timmermans M.J.T.N."/>
            <person name="Vogler A.P."/>
        </authorList>
    </citation>
    <scope>NUCLEOTIDE SEQUENCE</scope>
</reference>
<evidence type="ECO:0000256" key="7">
    <source>
        <dbReference type="ARBA" id="ARBA00022692"/>
    </source>
</evidence>
<keyword evidence="7 16" id="KW-0812">Transmembrane</keyword>
<organism evidence="17">
    <name type="scientific">Julodinae sp. MJTNT-2012</name>
    <dbReference type="NCBI Taxonomy" id="1131601"/>
    <lineage>
        <taxon>Eukaryota</taxon>
        <taxon>Metazoa</taxon>
        <taxon>Ecdysozoa</taxon>
        <taxon>Arthropoda</taxon>
        <taxon>Hexapoda</taxon>
        <taxon>Insecta</taxon>
        <taxon>Pterygota</taxon>
        <taxon>Neoptera</taxon>
        <taxon>Endopterygota</taxon>
        <taxon>Coleoptera</taxon>
        <taxon>Polyphaga</taxon>
        <taxon>Elateriformia</taxon>
        <taxon>Buprestoidea</taxon>
        <taxon>Buprestidae</taxon>
        <taxon>Julodinae</taxon>
    </lineage>
</organism>
<evidence type="ECO:0000256" key="16">
    <source>
        <dbReference type="SAM" id="Phobius"/>
    </source>
</evidence>
<keyword evidence="11" id="KW-0520">NAD</keyword>
<geneLocation type="mitochondrion" evidence="17"/>
<keyword evidence="5" id="KW-0813">Transport</keyword>
<dbReference type="GO" id="GO:0008137">
    <property type="term" value="F:NADH dehydrogenase (ubiquinone) activity"/>
    <property type="evidence" value="ECO:0007669"/>
    <property type="project" value="UniProtKB-EC"/>
</dbReference>
<feature type="transmembrane region" description="Helical" evidence="16">
    <location>
        <begin position="138"/>
        <end position="158"/>
    </location>
</feature>